<dbReference type="SUPFAM" id="SSF51419">
    <property type="entry name" value="PLP-binding barrel"/>
    <property type="match status" value="1"/>
</dbReference>
<evidence type="ECO:0000313" key="2">
    <source>
        <dbReference type="EMBL" id="MBR7796706.1"/>
    </source>
</evidence>
<organism evidence="2 3">
    <name type="scientific">Virgibacillus salarius</name>
    <dbReference type="NCBI Taxonomy" id="447199"/>
    <lineage>
        <taxon>Bacteria</taxon>
        <taxon>Bacillati</taxon>
        <taxon>Bacillota</taxon>
        <taxon>Bacilli</taxon>
        <taxon>Bacillales</taxon>
        <taxon>Bacillaceae</taxon>
        <taxon>Virgibacillus</taxon>
    </lineage>
</organism>
<sequence length="390" mass="43034">MFTKELLEREPHPGLVLDLAALDKNCDIISEKSNNKKVRIATKSIRSIPVIERILANSSVFQGLMCFSPKEALFLYEYGFRDILLGYPVWDASLLAKIAKINKSGGKIICMVDQREQIAFLQSIAKQYDGLIYTCLDIDMSTNFFGFHFGVRRSPLRDVTSVIEIAHVISKQSHLKLTGVMGYEAQLAGVPDQLPKQWVLNKAVTVLKKKSVAKIADRRKAIINALTNEGFSLEIVNGGGTGSLVTTSNERVVTEVTVGSGFYAPLLFDYYKQPIGTNPSLFFTLPIVRQPEQQIYTCLGGGYVASGSPGVDKLPQPVFPEGSKLISVEGTGEVQTPVFIPVPMHLGDYVVFRAAKAGEICERFTNIACITNGKVVDHYKTYRGEGMCFF</sequence>
<dbReference type="PANTHER" id="PTHR28004:SF2">
    <property type="entry name" value="D-SERINE DEHYDRATASE"/>
    <property type="match status" value="1"/>
</dbReference>
<dbReference type="AlphaFoldDB" id="A0A941DWF8"/>
<proteinExistence type="predicted"/>
<protein>
    <submittedName>
        <fullName evidence="2">Alanine racemase</fullName>
        <ecNumber evidence="2">5.1.1.1</ecNumber>
    </submittedName>
</protein>
<evidence type="ECO:0000313" key="3">
    <source>
        <dbReference type="Proteomes" id="UP000675284"/>
    </source>
</evidence>
<dbReference type="InterPro" id="IPR001608">
    <property type="entry name" value="Ala_racemase_N"/>
</dbReference>
<dbReference type="PANTHER" id="PTHR28004">
    <property type="entry name" value="ZGC:162816-RELATED"/>
    <property type="match status" value="1"/>
</dbReference>
<dbReference type="EC" id="5.1.1.1" evidence="2"/>
<name>A0A941DWF8_9BACI</name>
<dbReference type="Gene3D" id="3.20.20.10">
    <property type="entry name" value="Alanine racemase"/>
    <property type="match status" value="1"/>
</dbReference>
<keyword evidence="3" id="KW-1185">Reference proteome</keyword>
<dbReference type="RefSeq" id="WP_166530482.1">
    <property type="nucleotide sequence ID" value="NZ_JAGSOT010000032.1"/>
</dbReference>
<dbReference type="GO" id="GO:0008721">
    <property type="term" value="F:D-serine ammonia-lyase activity"/>
    <property type="evidence" value="ECO:0007669"/>
    <property type="project" value="TreeGrafter"/>
</dbReference>
<gene>
    <name evidence="2" type="ORF">KCX74_11715</name>
</gene>
<reference evidence="2" key="1">
    <citation type="submission" date="2021-04" db="EMBL/GenBank/DDBJ databases">
        <title>Isolation and polyphasic classification of algal microorganism.</title>
        <authorList>
            <person name="Wang S."/>
        </authorList>
    </citation>
    <scope>NUCLEOTIDE SEQUENCE</scope>
    <source>
        <strain evidence="2">720a</strain>
    </source>
</reference>
<comment type="caution">
    <text evidence="2">The sequence shown here is derived from an EMBL/GenBank/DDBJ whole genome shotgun (WGS) entry which is preliminary data.</text>
</comment>
<feature type="domain" description="Alanine racemase N-terminal" evidence="1">
    <location>
        <begin position="18"/>
        <end position="263"/>
    </location>
</feature>
<dbReference type="InterPro" id="IPR029066">
    <property type="entry name" value="PLP-binding_barrel"/>
</dbReference>
<keyword evidence="2" id="KW-0413">Isomerase</keyword>
<dbReference type="Proteomes" id="UP000675284">
    <property type="component" value="Unassembled WGS sequence"/>
</dbReference>
<dbReference type="InterPro" id="IPR051466">
    <property type="entry name" value="D-amino_acid_metab_enzyme"/>
</dbReference>
<accession>A0A941DWF8</accession>
<dbReference type="EMBL" id="JAGSOT010000032">
    <property type="protein sequence ID" value="MBR7796706.1"/>
    <property type="molecule type" value="Genomic_DNA"/>
</dbReference>
<evidence type="ECO:0000259" key="1">
    <source>
        <dbReference type="Pfam" id="PF01168"/>
    </source>
</evidence>
<dbReference type="GO" id="GO:0008784">
    <property type="term" value="F:alanine racemase activity"/>
    <property type="evidence" value="ECO:0007669"/>
    <property type="project" value="UniProtKB-EC"/>
</dbReference>
<dbReference type="GO" id="GO:0036088">
    <property type="term" value="P:D-serine catabolic process"/>
    <property type="evidence" value="ECO:0007669"/>
    <property type="project" value="TreeGrafter"/>
</dbReference>
<dbReference type="Pfam" id="PF01168">
    <property type="entry name" value="Ala_racemase_N"/>
    <property type="match status" value="1"/>
</dbReference>